<accession>A0ABP1R051</accession>
<feature type="region of interest" description="Disordered" evidence="1">
    <location>
        <begin position="42"/>
        <end position="64"/>
    </location>
</feature>
<evidence type="ECO:0000313" key="3">
    <source>
        <dbReference type="Proteomes" id="UP001642540"/>
    </source>
</evidence>
<reference evidence="2 3" key="1">
    <citation type="submission" date="2024-08" db="EMBL/GenBank/DDBJ databases">
        <authorList>
            <person name="Cucini C."/>
            <person name="Frati F."/>
        </authorList>
    </citation>
    <scope>NUCLEOTIDE SEQUENCE [LARGE SCALE GENOMIC DNA]</scope>
</reference>
<dbReference type="EMBL" id="CAXLJM020000049">
    <property type="protein sequence ID" value="CAL8112892.1"/>
    <property type="molecule type" value="Genomic_DNA"/>
</dbReference>
<name>A0ABP1R051_9HEXA</name>
<keyword evidence="3" id="KW-1185">Reference proteome</keyword>
<comment type="caution">
    <text evidence="2">The sequence shown here is derived from an EMBL/GenBank/DDBJ whole genome shotgun (WGS) entry which is preliminary data.</text>
</comment>
<proteinExistence type="predicted"/>
<feature type="compositionally biased region" description="Basic and acidic residues" evidence="1">
    <location>
        <begin position="46"/>
        <end position="57"/>
    </location>
</feature>
<evidence type="ECO:0000313" key="2">
    <source>
        <dbReference type="EMBL" id="CAL8112892.1"/>
    </source>
</evidence>
<feature type="compositionally biased region" description="Polar residues" evidence="1">
    <location>
        <begin position="1"/>
        <end position="19"/>
    </location>
</feature>
<evidence type="ECO:0000256" key="1">
    <source>
        <dbReference type="SAM" id="MobiDB-lite"/>
    </source>
</evidence>
<sequence length="117" mass="13479">MEHSQGTFVSNSRLANMNYQRKRPVNMDNWKDVKAKTLKNRGMAYESRDGMLNEGKRPPQAGKKCGARCDFEGCDLDEQAKVSIFNQYYEMGSIEIQHTHLAALMSRFQRGRTTRSK</sequence>
<protein>
    <submittedName>
        <fullName evidence="2">Uncharacterized protein</fullName>
    </submittedName>
</protein>
<feature type="region of interest" description="Disordered" evidence="1">
    <location>
        <begin position="1"/>
        <end position="20"/>
    </location>
</feature>
<organism evidence="2 3">
    <name type="scientific">Orchesella dallaii</name>
    <dbReference type="NCBI Taxonomy" id="48710"/>
    <lineage>
        <taxon>Eukaryota</taxon>
        <taxon>Metazoa</taxon>
        <taxon>Ecdysozoa</taxon>
        <taxon>Arthropoda</taxon>
        <taxon>Hexapoda</taxon>
        <taxon>Collembola</taxon>
        <taxon>Entomobryomorpha</taxon>
        <taxon>Entomobryoidea</taxon>
        <taxon>Orchesellidae</taxon>
        <taxon>Orchesellinae</taxon>
        <taxon>Orchesella</taxon>
    </lineage>
</organism>
<gene>
    <name evidence="2" type="ORF">ODALV1_LOCUS15829</name>
</gene>
<dbReference type="Proteomes" id="UP001642540">
    <property type="component" value="Unassembled WGS sequence"/>
</dbReference>